<keyword evidence="2" id="KW-1185">Reference proteome</keyword>
<name>A0A916YVG3_9BACL</name>
<sequence>MARINRFHIKSSDEEAKLVSVDSFGSVGEQVYELAAQLENCASIRARVLLEASRSLKMIADALMGDDTARSVNKTPKEDTADSLNLYQAQILYSRIPELLQSANREAEGYPSSSLLLPVRLGLQAEGPPAYWQEQLEGLRRAANAMEEQVSLDMEFLRLKSGLTNPVVLLYEQALRWKNSAEAILLTLTGSISGEEEEASYELVRSQYWKALSDYIKVTQGLTDPELFAGDEEAEDSIHNEFVGRTRLDNEDCWKVTSSLAIQEFKHLGEWGETEHELQSFWANAVISKTDREYEATVEKLLADGKITEKAYWYSCPYPCVYQVGETPVRILGEEIPAGYVFVNAYSDSKSGAQFIWESSFSAREERR</sequence>
<dbReference type="RefSeq" id="WP_188991947.1">
    <property type="nucleotide sequence ID" value="NZ_BMHP01000002.1"/>
</dbReference>
<accession>A0A916YVG3</accession>
<organism evidence="1 2">
    <name type="scientific">Paenibacillus nasutitermitis</name>
    <dbReference type="NCBI Taxonomy" id="1652958"/>
    <lineage>
        <taxon>Bacteria</taxon>
        <taxon>Bacillati</taxon>
        <taxon>Bacillota</taxon>
        <taxon>Bacilli</taxon>
        <taxon>Bacillales</taxon>
        <taxon>Paenibacillaceae</taxon>
        <taxon>Paenibacillus</taxon>
    </lineage>
</organism>
<comment type="caution">
    <text evidence="1">The sequence shown here is derived from an EMBL/GenBank/DDBJ whole genome shotgun (WGS) entry which is preliminary data.</text>
</comment>
<proteinExistence type="predicted"/>
<dbReference type="Proteomes" id="UP000612456">
    <property type="component" value="Unassembled WGS sequence"/>
</dbReference>
<reference evidence="1" key="2">
    <citation type="submission" date="2020-09" db="EMBL/GenBank/DDBJ databases">
        <authorList>
            <person name="Sun Q."/>
            <person name="Zhou Y."/>
        </authorList>
    </citation>
    <scope>NUCLEOTIDE SEQUENCE</scope>
    <source>
        <strain evidence="1">CGMCC 1.15178</strain>
    </source>
</reference>
<evidence type="ECO:0000313" key="2">
    <source>
        <dbReference type="Proteomes" id="UP000612456"/>
    </source>
</evidence>
<protein>
    <submittedName>
        <fullName evidence="1">Uncharacterized protein</fullName>
    </submittedName>
</protein>
<gene>
    <name evidence="1" type="ORF">GCM10010911_21020</name>
</gene>
<dbReference type="AlphaFoldDB" id="A0A916YVG3"/>
<reference evidence="1" key="1">
    <citation type="journal article" date="2014" name="Int. J. Syst. Evol. Microbiol.">
        <title>Complete genome sequence of Corynebacterium casei LMG S-19264T (=DSM 44701T), isolated from a smear-ripened cheese.</title>
        <authorList>
            <consortium name="US DOE Joint Genome Institute (JGI-PGF)"/>
            <person name="Walter F."/>
            <person name="Albersmeier A."/>
            <person name="Kalinowski J."/>
            <person name="Ruckert C."/>
        </authorList>
    </citation>
    <scope>NUCLEOTIDE SEQUENCE</scope>
    <source>
        <strain evidence="1">CGMCC 1.15178</strain>
    </source>
</reference>
<dbReference type="EMBL" id="BMHP01000002">
    <property type="protein sequence ID" value="GGD63019.1"/>
    <property type="molecule type" value="Genomic_DNA"/>
</dbReference>
<evidence type="ECO:0000313" key="1">
    <source>
        <dbReference type="EMBL" id="GGD63019.1"/>
    </source>
</evidence>